<evidence type="ECO:0000256" key="7">
    <source>
        <dbReference type="ARBA" id="ARBA00023180"/>
    </source>
</evidence>
<dbReference type="InterPro" id="IPR018011">
    <property type="entry name" value="Carb_sulfotrans_8-10"/>
</dbReference>
<dbReference type="GO" id="GO:0016051">
    <property type="term" value="P:carbohydrate biosynthetic process"/>
    <property type="evidence" value="ECO:0007669"/>
    <property type="project" value="InterPro"/>
</dbReference>
<dbReference type="PANTHER" id="PTHR12137:SF54">
    <property type="entry name" value="CARBOHYDRATE SULFOTRANSFERASE"/>
    <property type="match status" value="1"/>
</dbReference>
<evidence type="ECO:0000256" key="6">
    <source>
        <dbReference type="ARBA" id="ARBA00023136"/>
    </source>
</evidence>
<organism evidence="8 9">
    <name type="scientific">Uabimicrobium amorphum</name>
    <dbReference type="NCBI Taxonomy" id="2596890"/>
    <lineage>
        <taxon>Bacteria</taxon>
        <taxon>Pseudomonadati</taxon>
        <taxon>Planctomycetota</taxon>
        <taxon>Candidatus Uabimicrobiia</taxon>
        <taxon>Candidatus Uabimicrobiales</taxon>
        <taxon>Candidatus Uabimicrobiaceae</taxon>
        <taxon>Candidatus Uabimicrobium</taxon>
    </lineage>
</organism>
<dbReference type="SUPFAM" id="SSF52540">
    <property type="entry name" value="P-loop containing nucleoside triphosphate hydrolases"/>
    <property type="match status" value="1"/>
</dbReference>
<dbReference type="EMBL" id="AP019860">
    <property type="protein sequence ID" value="BBM82390.1"/>
    <property type="molecule type" value="Genomic_DNA"/>
</dbReference>
<evidence type="ECO:0000256" key="5">
    <source>
        <dbReference type="ARBA" id="ARBA00023034"/>
    </source>
</evidence>
<dbReference type="InterPro" id="IPR005331">
    <property type="entry name" value="Sulfotransferase"/>
</dbReference>
<keyword evidence="2" id="KW-0808">Transferase</keyword>
<keyword evidence="7" id="KW-0325">Glycoprotein</keyword>
<evidence type="ECO:0000256" key="3">
    <source>
        <dbReference type="ARBA" id="ARBA00022692"/>
    </source>
</evidence>
<dbReference type="KEGG" id="uam:UABAM_00733"/>
<evidence type="ECO:0000256" key="2">
    <source>
        <dbReference type="ARBA" id="ARBA00022679"/>
    </source>
</evidence>
<evidence type="ECO:0000256" key="4">
    <source>
        <dbReference type="ARBA" id="ARBA00022989"/>
    </source>
</evidence>
<gene>
    <name evidence="8" type="ORF">UABAM_00733</name>
</gene>
<dbReference type="InterPro" id="IPR027417">
    <property type="entry name" value="P-loop_NTPase"/>
</dbReference>
<dbReference type="PANTHER" id="PTHR12137">
    <property type="entry name" value="CARBOHYDRATE SULFOTRANSFERASE"/>
    <property type="match status" value="1"/>
</dbReference>
<keyword evidence="4" id="KW-1133">Transmembrane helix</keyword>
<evidence type="ECO:0000313" key="9">
    <source>
        <dbReference type="Proteomes" id="UP000326354"/>
    </source>
</evidence>
<accession>A0A5S9IIY4</accession>
<dbReference type="GO" id="GO:0008146">
    <property type="term" value="F:sulfotransferase activity"/>
    <property type="evidence" value="ECO:0007669"/>
    <property type="project" value="InterPro"/>
</dbReference>
<dbReference type="GO" id="GO:0016020">
    <property type="term" value="C:membrane"/>
    <property type="evidence" value="ECO:0007669"/>
    <property type="project" value="InterPro"/>
</dbReference>
<dbReference type="RefSeq" id="WP_151966639.1">
    <property type="nucleotide sequence ID" value="NZ_AP019860.1"/>
</dbReference>
<proteinExistence type="predicted"/>
<keyword evidence="6" id="KW-0472">Membrane</keyword>
<keyword evidence="9" id="KW-1185">Reference proteome</keyword>
<dbReference type="Proteomes" id="UP000326354">
    <property type="component" value="Chromosome"/>
</dbReference>
<reference evidence="8 9" key="1">
    <citation type="submission" date="2019-08" db="EMBL/GenBank/DDBJ databases">
        <title>Complete genome sequence of Candidatus Uab amorphum.</title>
        <authorList>
            <person name="Shiratori T."/>
            <person name="Suzuki S."/>
            <person name="Kakizawa Y."/>
            <person name="Ishida K."/>
        </authorList>
    </citation>
    <scope>NUCLEOTIDE SEQUENCE [LARGE SCALE GENOMIC DNA]</scope>
    <source>
        <strain evidence="8 9">SRT547</strain>
    </source>
</reference>
<dbReference type="OrthoDB" id="288532at2"/>
<dbReference type="Gene3D" id="3.40.50.300">
    <property type="entry name" value="P-loop containing nucleotide triphosphate hydrolases"/>
    <property type="match status" value="1"/>
</dbReference>
<keyword evidence="3" id="KW-0812">Transmembrane</keyword>
<dbReference type="Pfam" id="PF03567">
    <property type="entry name" value="Sulfotransfer_2"/>
    <property type="match status" value="1"/>
</dbReference>
<sequence>MSISRYRAAILFTYWRIRRKVGHVIKRKGKVDLPPEFCEKKLVFFHIPKAAGKSLATAIYGTDINHFTYRQVSQQLDMCNYYTFTFVRNPWDRMVSAYNFLCRGGWGKVDRFWVESRKPHLETYSKFLSYVANHPQEMVHFLPQTYWLSNHNSEIALDFIGKFEHLHHDYQKLCAILNIDSPLPHINASKRNKDYRSYYKTSKDVEIIRTLYKNDIRVFGYEYE</sequence>
<evidence type="ECO:0000256" key="1">
    <source>
        <dbReference type="ARBA" id="ARBA00004323"/>
    </source>
</evidence>
<evidence type="ECO:0008006" key="10">
    <source>
        <dbReference type="Google" id="ProtNLM"/>
    </source>
</evidence>
<dbReference type="AlphaFoldDB" id="A0A5S9IIY4"/>
<evidence type="ECO:0000313" key="8">
    <source>
        <dbReference type="EMBL" id="BBM82390.1"/>
    </source>
</evidence>
<protein>
    <recommendedName>
        <fullName evidence="10">Sulfotransferase family protein</fullName>
    </recommendedName>
</protein>
<name>A0A5S9IIY4_UABAM</name>
<comment type="subcellular location">
    <subcellularLocation>
        <location evidence="1">Golgi apparatus membrane</location>
        <topology evidence="1">Single-pass type II membrane protein</topology>
    </subcellularLocation>
</comment>
<keyword evidence="5" id="KW-0333">Golgi apparatus</keyword>